<dbReference type="Pfam" id="PF07726">
    <property type="entry name" value="AAA_3"/>
    <property type="match status" value="1"/>
</dbReference>
<proteinExistence type="inferred from homology"/>
<dbReference type="CDD" id="cd00009">
    <property type="entry name" value="AAA"/>
    <property type="match status" value="1"/>
</dbReference>
<dbReference type="InterPro" id="IPR011703">
    <property type="entry name" value="ATPase_AAA-3"/>
</dbReference>
<dbReference type="FunFam" id="3.40.50.300:FF:000640">
    <property type="entry name" value="MoxR family ATPase"/>
    <property type="match status" value="1"/>
</dbReference>
<dbReference type="InterPro" id="IPR050764">
    <property type="entry name" value="CbbQ/NirQ/NorQ/GpvN"/>
</dbReference>
<dbReference type="PANTHER" id="PTHR42759">
    <property type="entry name" value="MOXR FAMILY PROTEIN"/>
    <property type="match status" value="1"/>
</dbReference>
<name>A0A3G8XX24_9FLAO</name>
<keyword evidence="1" id="KW-0547">Nucleotide-binding</keyword>
<evidence type="ECO:0000313" key="6">
    <source>
        <dbReference type="EMBL" id="AZI33261.1"/>
    </source>
</evidence>
<dbReference type="InterPro" id="IPR027417">
    <property type="entry name" value="P-loop_NTPase"/>
</dbReference>
<dbReference type="AlphaFoldDB" id="A0A3G8XX24"/>
<dbReference type="OrthoDB" id="9808397at2"/>
<gene>
    <name evidence="6" type="ORF">EIB73_08750</name>
</gene>
<keyword evidence="7" id="KW-1185">Reference proteome</keyword>
<dbReference type="Proteomes" id="UP000270185">
    <property type="component" value="Chromosome"/>
</dbReference>
<sequence length="335" mass="37976">MENFENQNQENINTEFHSRLDMTELQQSLEQVKAEIGKVIIGQESMIEHLLVALLSNGHVLIEGVPGVAKTITAKLLAKTIDVGFSRIQFTPDLMPSDILGTSIFNVKNSEFEFKKGPIFSSFILIDEINRSPAKTQAALFEVMEERQITMDGKQYEMQEPFLVVATQNPIEHEGTYRLPEAQLDRFLFKINVGYPNLTQEVQIIKNQHENRLEDKSDAVQRVISGAQLKTYQNLVKDVVVETQLLEYIAKIIVNTRENQFLYLGASPRASLALLTASKSFAAVRGRDFVTPEDIKEASYAVLRHRVMVSPEREMEGLTADEIIRQILEAIEIPR</sequence>
<feature type="domain" description="ATPase AAA-3" evidence="4">
    <location>
        <begin position="59"/>
        <end position="189"/>
    </location>
</feature>
<dbReference type="Gene3D" id="1.10.8.80">
    <property type="entry name" value="Magnesium chelatase subunit I, C-Terminal domain"/>
    <property type="match status" value="1"/>
</dbReference>
<evidence type="ECO:0000313" key="7">
    <source>
        <dbReference type="Proteomes" id="UP000270185"/>
    </source>
</evidence>
<evidence type="ECO:0000259" key="4">
    <source>
        <dbReference type="Pfam" id="PF07726"/>
    </source>
</evidence>
<evidence type="ECO:0000256" key="1">
    <source>
        <dbReference type="ARBA" id="ARBA00022741"/>
    </source>
</evidence>
<dbReference type="SUPFAM" id="SSF52540">
    <property type="entry name" value="P-loop containing nucleoside triphosphate hydrolases"/>
    <property type="match status" value="1"/>
</dbReference>
<reference evidence="7" key="1">
    <citation type="submission" date="2018-11" db="EMBL/GenBank/DDBJ databases">
        <title>Proposal to divide the Flavobacteriaceae and reorganize its genera based on Amino Acid Identity values calculated from whole genome sequences.</title>
        <authorList>
            <person name="Nicholson A.C."/>
            <person name="Gulvik C.A."/>
            <person name="Whitney A.M."/>
            <person name="Humrighouse B.W."/>
            <person name="Bell M."/>
            <person name="Holmes B."/>
            <person name="Steigerwalt A.G."/>
            <person name="Villarma A."/>
            <person name="Sheth M."/>
            <person name="Batra D."/>
            <person name="Pryor J."/>
            <person name="Bernardet J.-F."/>
            <person name="Hugo C."/>
            <person name="Kampfer P."/>
            <person name="Newman J.D."/>
            <person name="McQuiston J.R."/>
        </authorList>
    </citation>
    <scope>NUCLEOTIDE SEQUENCE [LARGE SCALE GENOMIC DNA]</scope>
    <source>
        <strain evidence="7">G0081</strain>
    </source>
</reference>
<keyword evidence="2" id="KW-0067">ATP-binding</keyword>
<dbReference type="KEGG" id="ccas:EIB73_08750"/>
<dbReference type="PANTHER" id="PTHR42759:SF1">
    <property type="entry name" value="MAGNESIUM-CHELATASE SUBUNIT CHLD"/>
    <property type="match status" value="1"/>
</dbReference>
<dbReference type="Gene3D" id="3.40.50.300">
    <property type="entry name" value="P-loop containing nucleotide triphosphate hydrolases"/>
    <property type="match status" value="1"/>
</dbReference>
<dbReference type="GO" id="GO:0016887">
    <property type="term" value="F:ATP hydrolysis activity"/>
    <property type="evidence" value="ECO:0007669"/>
    <property type="project" value="InterPro"/>
</dbReference>
<evidence type="ECO:0000256" key="2">
    <source>
        <dbReference type="ARBA" id="ARBA00022840"/>
    </source>
</evidence>
<dbReference type="RefSeq" id="WP_125024562.1">
    <property type="nucleotide sequence ID" value="NZ_CP034159.1"/>
</dbReference>
<dbReference type="Pfam" id="PF17863">
    <property type="entry name" value="AAA_lid_2"/>
    <property type="match status" value="1"/>
</dbReference>
<dbReference type="GO" id="GO:0005524">
    <property type="term" value="F:ATP binding"/>
    <property type="evidence" value="ECO:0007669"/>
    <property type="project" value="UniProtKB-KW"/>
</dbReference>
<protein>
    <submittedName>
        <fullName evidence="6">MoxR family ATPase</fullName>
    </submittedName>
</protein>
<evidence type="ECO:0000259" key="5">
    <source>
        <dbReference type="Pfam" id="PF17863"/>
    </source>
</evidence>
<organism evidence="6 7">
    <name type="scientific">Kaistella carnis</name>
    <dbReference type="NCBI Taxonomy" id="1241979"/>
    <lineage>
        <taxon>Bacteria</taxon>
        <taxon>Pseudomonadati</taxon>
        <taxon>Bacteroidota</taxon>
        <taxon>Flavobacteriia</taxon>
        <taxon>Flavobacteriales</taxon>
        <taxon>Weeksellaceae</taxon>
        <taxon>Chryseobacterium group</taxon>
        <taxon>Kaistella</taxon>
    </lineage>
</organism>
<dbReference type="PIRSF" id="PIRSF002849">
    <property type="entry name" value="AAA_ATPase_chaperone_MoxR_prd"/>
    <property type="match status" value="1"/>
</dbReference>
<accession>A0A3G8XX24</accession>
<comment type="similarity">
    <text evidence="3">Belongs to the MoxR family.</text>
</comment>
<evidence type="ECO:0000256" key="3">
    <source>
        <dbReference type="ARBA" id="ARBA00061607"/>
    </source>
</evidence>
<feature type="domain" description="ChlI/MoxR AAA lid" evidence="5">
    <location>
        <begin position="256"/>
        <end position="327"/>
    </location>
</feature>
<dbReference type="EMBL" id="CP034159">
    <property type="protein sequence ID" value="AZI33261.1"/>
    <property type="molecule type" value="Genomic_DNA"/>
</dbReference>
<dbReference type="InterPro" id="IPR041628">
    <property type="entry name" value="ChlI/MoxR_AAA_lid"/>
</dbReference>